<comment type="caution">
    <text evidence="2">The sequence shown here is derived from an EMBL/GenBank/DDBJ whole genome shotgun (WGS) entry which is preliminary data.</text>
</comment>
<evidence type="ECO:0000256" key="1">
    <source>
        <dbReference type="SAM" id="MobiDB-lite"/>
    </source>
</evidence>
<organism evidence="2 3">
    <name type="scientific">Cytospora leucostoma</name>
    <dbReference type="NCBI Taxonomy" id="1230097"/>
    <lineage>
        <taxon>Eukaryota</taxon>
        <taxon>Fungi</taxon>
        <taxon>Dikarya</taxon>
        <taxon>Ascomycota</taxon>
        <taxon>Pezizomycotina</taxon>
        <taxon>Sordariomycetes</taxon>
        <taxon>Sordariomycetidae</taxon>
        <taxon>Diaporthales</taxon>
        <taxon>Cytosporaceae</taxon>
        <taxon>Cytospora</taxon>
    </lineage>
</organism>
<evidence type="ECO:0000313" key="2">
    <source>
        <dbReference type="EMBL" id="ROW06277.1"/>
    </source>
</evidence>
<dbReference type="Proteomes" id="UP000285146">
    <property type="component" value="Unassembled WGS sequence"/>
</dbReference>
<dbReference type="AlphaFoldDB" id="A0A423WSK2"/>
<dbReference type="OrthoDB" id="109543at2759"/>
<reference evidence="2 3" key="1">
    <citation type="submission" date="2015-09" db="EMBL/GenBank/DDBJ databases">
        <title>Host preference determinants of Valsa canker pathogens revealed by comparative genomics.</title>
        <authorList>
            <person name="Yin Z."/>
            <person name="Huang L."/>
        </authorList>
    </citation>
    <scope>NUCLEOTIDE SEQUENCE [LARGE SCALE GENOMIC DNA]</scope>
    <source>
        <strain evidence="2 3">SXYLt</strain>
    </source>
</reference>
<dbReference type="InParanoid" id="A0A423WSK2"/>
<feature type="compositionally biased region" description="Basic residues" evidence="1">
    <location>
        <begin position="371"/>
        <end position="381"/>
    </location>
</feature>
<evidence type="ECO:0000313" key="3">
    <source>
        <dbReference type="Proteomes" id="UP000285146"/>
    </source>
</evidence>
<dbReference type="EMBL" id="LKEB01000043">
    <property type="protein sequence ID" value="ROW06277.1"/>
    <property type="molecule type" value="Genomic_DNA"/>
</dbReference>
<feature type="compositionally biased region" description="Basic residues" evidence="1">
    <location>
        <begin position="353"/>
        <end position="362"/>
    </location>
</feature>
<name>A0A423WSK2_9PEZI</name>
<feature type="compositionally biased region" description="Basic and acidic residues" evidence="1">
    <location>
        <begin position="343"/>
        <end position="352"/>
    </location>
</feature>
<feature type="region of interest" description="Disordered" evidence="1">
    <location>
        <begin position="1"/>
        <end position="21"/>
    </location>
</feature>
<feature type="region of interest" description="Disordered" evidence="1">
    <location>
        <begin position="327"/>
        <end position="381"/>
    </location>
</feature>
<accession>A0A423WSK2</accession>
<dbReference type="STRING" id="1230097.A0A423WSK2"/>
<keyword evidence="3" id="KW-1185">Reference proteome</keyword>
<protein>
    <submittedName>
        <fullName evidence="2">Uncharacterized protein</fullName>
    </submittedName>
</protein>
<gene>
    <name evidence="2" type="ORF">VPNG_08070</name>
</gene>
<sequence>MHLLNKSIKPRGNNKALSNPAGIHVETQKARLLKRNLKTHIPPDVTAKLSHFLQRLTVLDFLFTCLAAGAFKSRPSATAVVGLPEVCPVAPEKLGEVIDTFPPIVSGMTASDLLLETQSSHLGGRQALIVWLCRIFKGNLFEAPERWRVPQMPTSKREFILAQTTPTRQKAFQDAMTANCQDVSGSAAFHGTSPHFVFRILCEDIKASPESKPFVYYAEEPAIAMGYLLKGSRSSHSSPVITGWKNSVFRGNYYMLLGVEVALDDIPFRCGGHKSPQEQVTVRYVFLVPEEAHPKCLGSLKGHDLPEGEELSEARRSMKRTHEELHNFEASESGKGWKKAKTMRVEASEAKKKTARKLKAKPAKTTSLRNVKAKSMPKRRV</sequence>
<proteinExistence type="predicted"/>